<sequence length="121" mass="13159">MPPDASSSGSATGSEVFDGVRETIVEVGHGEWQNVTRDTSADPVTAALRELFDRLTYEGYGDRVQVIRHAAEWDGLADADAVYISCEYDEDRTLRGFTSRSPASPACSAVWASSRTRPSRS</sequence>
<dbReference type="Proteomes" id="UP000194266">
    <property type="component" value="Unassembled WGS sequence"/>
</dbReference>
<keyword evidence="2" id="KW-1185">Reference proteome</keyword>
<proteinExistence type="predicted"/>
<evidence type="ECO:0000313" key="2">
    <source>
        <dbReference type="Proteomes" id="UP000194266"/>
    </source>
</evidence>
<reference evidence="1 2" key="1">
    <citation type="submission" date="2016-12" db="EMBL/GenBank/DDBJ databases">
        <title>Genome Mining:The Detection of Biosynthetic Gene Clusters to Aid in the Expression of Curamycin A produced by Streptomyces sp. strain CZA14.</title>
        <authorList>
            <person name="Durrell K.A."/>
            <person name="Kirby B.M."/>
            <person name="Khan W."/>
            <person name="Mthethwa T."/>
            <person name="Le Roes-Hill M."/>
        </authorList>
    </citation>
    <scope>NUCLEOTIDE SEQUENCE [LARGE SCALE GENOMIC DNA]</scope>
    <source>
        <strain evidence="1 2">CZA14</strain>
    </source>
</reference>
<evidence type="ECO:0000313" key="1">
    <source>
        <dbReference type="EMBL" id="OSZ58610.1"/>
    </source>
</evidence>
<accession>A0ABX3YGJ4</accession>
<name>A0ABX3YGJ4_9ACTN</name>
<gene>
    <name evidence="1" type="ORF">OQI_20710</name>
</gene>
<dbReference type="EMBL" id="MRYD01000113">
    <property type="protein sequence ID" value="OSZ58610.1"/>
    <property type="molecule type" value="Genomic_DNA"/>
</dbReference>
<protein>
    <submittedName>
        <fullName evidence="1">Uncharacterized protein</fullName>
    </submittedName>
</protein>
<comment type="caution">
    <text evidence="1">The sequence shown here is derived from an EMBL/GenBank/DDBJ whole genome shotgun (WGS) entry which is preliminary data.</text>
</comment>
<organism evidence="1 2">
    <name type="scientific">Streptomyces pharetrae CZA14</name>
    <dbReference type="NCBI Taxonomy" id="1144883"/>
    <lineage>
        <taxon>Bacteria</taxon>
        <taxon>Bacillati</taxon>
        <taxon>Actinomycetota</taxon>
        <taxon>Actinomycetes</taxon>
        <taxon>Kitasatosporales</taxon>
        <taxon>Streptomycetaceae</taxon>
        <taxon>Streptomyces</taxon>
    </lineage>
</organism>
<dbReference type="RefSeq" id="WP_086170852.1">
    <property type="nucleotide sequence ID" value="NZ_MRYD01000113.1"/>
</dbReference>